<organism evidence="1 2">
    <name type="scientific">Penicillium atrosanguineum</name>
    <dbReference type="NCBI Taxonomy" id="1132637"/>
    <lineage>
        <taxon>Eukaryota</taxon>
        <taxon>Fungi</taxon>
        <taxon>Dikarya</taxon>
        <taxon>Ascomycota</taxon>
        <taxon>Pezizomycotina</taxon>
        <taxon>Eurotiomycetes</taxon>
        <taxon>Eurotiomycetidae</taxon>
        <taxon>Eurotiales</taxon>
        <taxon>Aspergillaceae</taxon>
        <taxon>Penicillium</taxon>
    </lineage>
</organism>
<dbReference type="AlphaFoldDB" id="A0A9W9PWP8"/>
<name>A0A9W9PWP8_9EURO</name>
<reference evidence="1" key="2">
    <citation type="journal article" date="2023" name="IMA Fungus">
        <title>Comparative genomic study of the Penicillium genus elucidates a diverse pangenome and 15 lateral gene transfer events.</title>
        <authorList>
            <person name="Petersen C."/>
            <person name="Sorensen T."/>
            <person name="Nielsen M.R."/>
            <person name="Sondergaard T.E."/>
            <person name="Sorensen J.L."/>
            <person name="Fitzpatrick D.A."/>
            <person name="Frisvad J.C."/>
            <person name="Nielsen K.L."/>
        </authorList>
    </citation>
    <scope>NUCLEOTIDE SEQUENCE</scope>
    <source>
        <strain evidence="1">IBT 21472</strain>
    </source>
</reference>
<gene>
    <name evidence="1" type="ORF">N7476_006188</name>
</gene>
<keyword evidence="2" id="KW-1185">Reference proteome</keyword>
<protein>
    <submittedName>
        <fullName evidence="1">Uncharacterized protein</fullName>
    </submittedName>
</protein>
<comment type="caution">
    <text evidence="1">The sequence shown here is derived from an EMBL/GenBank/DDBJ whole genome shotgun (WGS) entry which is preliminary data.</text>
</comment>
<dbReference type="Proteomes" id="UP001147746">
    <property type="component" value="Unassembled WGS sequence"/>
</dbReference>
<evidence type="ECO:0000313" key="1">
    <source>
        <dbReference type="EMBL" id="KAJ5315881.1"/>
    </source>
</evidence>
<accession>A0A9W9PWP8</accession>
<sequence length="64" mass="7706">MLAWFKSLFDGPDKKKKRRNRAYQKRVRERERQLRKKLLGEENVNTTFYFKPYGSPTVRGGRAT</sequence>
<reference evidence="1" key="1">
    <citation type="submission" date="2022-12" db="EMBL/GenBank/DDBJ databases">
        <authorList>
            <person name="Petersen C."/>
        </authorList>
    </citation>
    <scope>NUCLEOTIDE SEQUENCE</scope>
    <source>
        <strain evidence="1">IBT 21472</strain>
    </source>
</reference>
<evidence type="ECO:0000313" key="2">
    <source>
        <dbReference type="Proteomes" id="UP001147746"/>
    </source>
</evidence>
<dbReference type="EMBL" id="JAPZBO010000005">
    <property type="protein sequence ID" value="KAJ5315881.1"/>
    <property type="molecule type" value="Genomic_DNA"/>
</dbReference>
<proteinExistence type="predicted"/>